<feature type="transmembrane region" description="Helical" evidence="1">
    <location>
        <begin position="6"/>
        <end position="25"/>
    </location>
</feature>
<dbReference type="RefSeq" id="WP_379839643.1">
    <property type="nucleotide sequence ID" value="NZ_JBHRYQ010000001.1"/>
</dbReference>
<gene>
    <name evidence="2" type="ORF">ACFOOI_18930</name>
</gene>
<feature type="transmembrane region" description="Helical" evidence="1">
    <location>
        <begin position="145"/>
        <end position="163"/>
    </location>
</feature>
<evidence type="ECO:0000256" key="1">
    <source>
        <dbReference type="SAM" id="Phobius"/>
    </source>
</evidence>
<feature type="transmembrane region" description="Helical" evidence="1">
    <location>
        <begin position="32"/>
        <end position="53"/>
    </location>
</feature>
<dbReference type="EMBL" id="JBHRYQ010000001">
    <property type="protein sequence ID" value="MFC3812745.1"/>
    <property type="molecule type" value="Genomic_DNA"/>
</dbReference>
<keyword evidence="3" id="KW-1185">Reference proteome</keyword>
<reference evidence="3" key="1">
    <citation type="journal article" date="2019" name="Int. J. Syst. Evol. Microbiol.">
        <title>The Global Catalogue of Microorganisms (GCM) 10K type strain sequencing project: providing services to taxonomists for standard genome sequencing and annotation.</title>
        <authorList>
            <consortium name="The Broad Institute Genomics Platform"/>
            <consortium name="The Broad Institute Genome Sequencing Center for Infectious Disease"/>
            <person name="Wu L."/>
            <person name="Ma J."/>
        </authorList>
    </citation>
    <scope>NUCLEOTIDE SEQUENCE [LARGE SCALE GENOMIC DNA]</scope>
    <source>
        <strain evidence="3">CECT 7956</strain>
    </source>
</reference>
<feature type="transmembrane region" description="Helical" evidence="1">
    <location>
        <begin position="65"/>
        <end position="87"/>
    </location>
</feature>
<proteinExistence type="predicted"/>
<accession>A0ABV7Z0K4</accession>
<feature type="transmembrane region" description="Helical" evidence="1">
    <location>
        <begin position="94"/>
        <end position="115"/>
    </location>
</feature>
<dbReference type="Proteomes" id="UP001595616">
    <property type="component" value="Unassembled WGS sequence"/>
</dbReference>
<protein>
    <submittedName>
        <fullName evidence="2">Uncharacterized protein</fullName>
    </submittedName>
</protein>
<keyword evidence="1" id="KW-0812">Transmembrane</keyword>
<feature type="transmembrane region" description="Helical" evidence="1">
    <location>
        <begin position="121"/>
        <end position="138"/>
    </location>
</feature>
<evidence type="ECO:0000313" key="2">
    <source>
        <dbReference type="EMBL" id="MFC3812745.1"/>
    </source>
</evidence>
<organism evidence="2 3">
    <name type="scientific">Lacihabitans lacunae</name>
    <dbReference type="NCBI Taxonomy" id="1028214"/>
    <lineage>
        <taxon>Bacteria</taxon>
        <taxon>Pseudomonadati</taxon>
        <taxon>Bacteroidota</taxon>
        <taxon>Cytophagia</taxon>
        <taxon>Cytophagales</taxon>
        <taxon>Leadbetterellaceae</taxon>
        <taxon>Lacihabitans</taxon>
    </lineage>
</organism>
<evidence type="ECO:0000313" key="3">
    <source>
        <dbReference type="Proteomes" id="UP001595616"/>
    </source>
</evidence>
<comment type="caution">
    <text evidence="2">The sequence shown here is derived from an EMBL/GenBank/DDBJ whole genome shotgun (WGS) entry which is preliminary data.</text>
</comment>
<keyword evidence="1" id="KW-1133">Transmembrane helix</keyword>
<name>A0ABV7Z0K4_9BACT</name>
<feature type="transmembrane region" description="Helical" evidence="1">
    <location>
        <begin position="175"/>
        <end position="193"/>
    </location>
</feature>
<keyword evidence="1" id="KW-0472">Membrane</keyword>
<sequence length="196" mass="21002">MELSHVISDSVLAATSLYVFFRYLIKLDLSSTILWESFVLSVAGAAIFGAIRFAGFEQAGLASMFFQKIATITGSVGLIGASFSLASGIPLKRIFVYLLLSLGFVLFAVSEGFGFKAIAEFMPIMAMTVVVIMGVFALTKGNVKIGFWMIAGVIFFGLATYRHLIFGKGEMSIDVFHYLTAAGILSLGMAVSGSEN</sequence>